<dbReference type="GO" id="GO:0009055">
    <property type="term" value="F:electron transfer activity"/>
    <property type="evidence" value="ECO:0007669"/>
    <property type="project" value="InterPro"/>
</dbReference>
<dbReference type="PANTHER" id="PTHR33021:SF253">
    <property type="entry name" value="EARLY NODULIN-LIKE PROTEIN 9"/>
    <property type="match status" value="1"/>
</dbReference>
<dbReference type="InterPro" id="IPR008972">
    <property type="entry name" value="Cupredoxin"/>
</dbReference>
<dbReference type="PANTHER" id="PTHR33021">
    <property type="entry name" value="BLUE COPPER PROTEIN"/>
    <property type="match status" value="1"/>
</dbReference>
<evidence type="ECO:0000256" key="5">
    <source>
        <dbReference type="ARBA" id="ARBA00023157"/>
    </source>
</evidence>
<dbReference type="GO" id="GO:0005886">
    <property type="term" value="C:plasma membrane"/>
    <property type="evidence" value="ECO:0007669"/>
    <property type="project" value="TreeGrafter"/>
</dbReference>
<feature type="compositionally biased region" description="Pro residues" evidence="10">
    <location>
        <begin position="151"/>
        <end position="162"/>
    </location>
</feature>
<dbReference type="AlphaFoldDB" id="A0A7J7L493"/>
<evidence type="ECO:0000256" key="2">
    <source>
        <dbReference type="ARBA" id="ARBA00022622"/>
    </source>
</evidence>
<evidence type="ECO:0000256" key="1">
    <source>
        <dbReference type="ARBA" id="ARBA00004589"/>
    </source>
</evidence>
<dbReference type="InterPro" id="IPR039391">
    <property type="entry name" value="Phytocyanin-like"/>
</dbReference>
<comment type="similarity">
    <text evidence="8">Belongs to the early nodulin-like (ENODL) family.</text>
</comment>
<dbReference type="OrthoDB" id="691587at2759"/>
<keyword evidence="5" id="KW-1015">Disulfide bond</keyword>
<feature type="compositionally biased region" description="Low complexity" evidence="10">
    <location>
        <begin position="141"/>
        <end position="150"/>
    </location>
</feature>
<dbReference type="SUPFAM" id="SSF49503">
    <property type="entry name" value="Cupredoxins"/>
    <property type="match status" value="1"/>
</dbReference>
<keyword evidence="11" id="KW-0812">Transmembrane</keyword>
<dbReference type="Proteomes" id="UP000541444">
    <property type="component" value="Unassembled WGS sequence"/>
</dbReference>
<evidence type="ECO:0000313" key="15">
    <source>
        <dbReference type="Proteomes" id="UP000541444"/>
    </source>
</evidence>
<protein>
    <recommendedName>
        <fullName evidence="13">Phytocyanin domain-containing protein</fullName>
    </recommendedName>
</protein>
<dbReference type="InterPro" id="IPR041846">
    <property type="entry name" value="ENL_dom"/>
</dbReference>
<sequence>MVKITLRSNQHSMAINGLVFFGIVILMQRVSATDFNVGGANGWTVPTDGNKLSYNQWAEMKRFRIGDSLSFVCQSGKDSVLQVSKDDFANCNITTPIATFNDRSTTFKFTQSGPYYFISGIQDNCKKNEKLVVIVMAQRGQQSSNSTQTPPASPPSSPPPAPVEVVPTPAPVGEESPSPPPPPPYKNGASSMLMSFTSVGAFVGSSFLLVL</sequence>
<keyword evidence="11" id="KW-1133">Transmembrane helix</keyword>
<dbReference type="Pfam" id="PF02298">
    <property type="entry name" value="Cu_bind_like"/>
    <property type="match status" value="1"/>
</dbReference>
<dbReference type="CDD" id="cd11019">
    <property type="entry name" value="OsENODL1_like"/>
    <property type="match status" value="1"/>
</dbReference>
<keyword evidence="2" id="KW-0336">GPI-anchor</keyword>
<evidence type="ECO:0000259" key="13">
    <source>
        <dbReference type="PROSITE" id="PS51485"/>
    </source>
</evidence>
<dbReference type="Gene3D" id="2.60.40.420">
    <property type="entry name" value="Cupredoxins - blue copper proteins"/>
    <property type="match status" value="1"/>
</dbReference>
<organism evidence="14 15">
    <name type="scientific">Kingdonia uniflora</name>
    <dbReference type="NCBI Taxonomy" id="39325"/>
    <lineage>
        <taxon>Eukaryota</taxon>
        <taxon>Viridiplantae</taxon>
        <taxon>Streptophyta</taxon>
        <taxon>Embryophyta</taxon>
        <taxon>Tracheophyta</taxon>
        <taxon>Spermatophyta</taxon>
        <taxon>Magnoliopsida</taxon>
        <taxon>Ranunculales</taxon>
        <taxon>Circaeasteraceae</taxon>
        <taxon>Kingdonia</taxon>
    </lineage>
</organism>
<name>A0A7J7L493_9MAGN</name>
<evidence type="ECO:0000256" key="8">
    <source>
        <dbReference type="ARBA" id="ARBA00035011"/>
    </source>
</evidence>
<dbReference type="EMBL" id="JACGCM010002657">
    <property type="protein sequence ID" value="KAF6137427.1"/>
    <property type="molecule type" value="Genomic_DNA"/>
</dbReference>
<evidence type="ECO:0000256" key="3">
    <source>
        <dbReference type="ARBA" id="ARBA00022729"/>
    </source>
</evidence>
<evidence type="ECO:0000256" key="10">
    <source>
        <dbReference type="SAM" id="MobiDB-lite"/>
    </source>
</evidence>
<dbReference type="GO" id="GO:0012505">
    <property type="term" value="C:endomembrane system"/>
    <property type="evidence" value="ECO:0007669"/>
    <property type="project" value="UniProtKB-SubCell"/>
</dbReference>
<keyword evidence="6" id="KW-0325">Glycoprotein</keyword>
<evidence type="ECO:0000313" key="14">
    <source>
        <dbReference type="EMBL" id="KAF6137427.1"/>
    </source>
</evidence>
<keyword evidence="3 12" id="KW-0732">Signal</keyword>
<comment type="caution">
    <text evidence="14">The sequence shown here is derived from an EMBL/GenBank/DDBJ whole genome shotgun (WGS) entry which is preliminary data.</text>
</comment>
<keyword evidence="4 11" id="KW-0472">Membrane</keyword>
<keyword evidence="15" id="KW-1185">Reference proteome</keyword>
<dbReference type="FunFam" id="2.60.40.420:FF:000010">
    <property type="entry name" value="Early nodulin-like protein 1"/>
    <property type="match status" value="1"/>
</dbReference>
<evidence type="ECO:0000256" key="9">
    <source>
        <dbReference type="ARBA" id="ARBA00037868"/>
    </source>
</evidence>
<proteinExistence type="inferred from homology"/>
<dbReference type="GO" id="GO:0098552">
    <property type="term" value="C:side of membrane"/>
    <property type="evidence" value="ECO:0007669"/>
    <property type="project" value="UniProtKB-KW"/>
</dbReference>
<dbReference type="InterPro" id="IPR003245">
    <property type="entry name" value="Phytocyanin_dom"/>
</dbReference>
<evidence type="ECO:0000256" key="12">
    <source>
        <dbReference type="SAM" id="SignalP"/>
    </source>
</evidence>
<feature type="transmembrane region" description="Helical" evidence="11">
    <location>
        <begin position="192"/>
        <end position="210"/>
    </location>
</feature>
<keyword evidence="7" id="KW-0449">Lipoprotein</keyword>
<evidence type="ECO:0000256" key="4">
    <source>
        <dbReference type="ARBA" id="ARBA00023136"/>
    </source>
</evidence>
<feature type="region of interest" description="Disordered" evidence="10">
    <location>
        <begin position="140"/>
        <end position="189"/>
    </location>
</feature>
<accession>A0A7J7L493</accession>
<feature type="chain" id="PRO_5029916257" description="Phytocyanin domain-containing protein" evidence="12">
    <location>
        <begin position="33"/>
        <end position="211"/>
    </location>
</feature>
<evidence type="ECO:0000256" key="6">
    <source>
        <dbReference type="ARBA" id="ARBA00023180"/>
    </source>
</evidence>
<evidence type="ECO:0000256" key="11">
    <source>
        <dbReference type="SAM" id="Phobius"/>
    </source>
</evidence>
<reference evidence="14 15" key="1">
    <citation type="journal article" date="2020" name="IScience">
        <title>Genome Sequencing of the Endangered Kingdonia uniflora (Circaeasteraceae, Ranunculales) Reveals Potential Mechanisms of Evolutionary Specialization.</title>
        <authorList>
            <person name="Sun Y."/>
            <person name="Deng T."/>
            <person name="Zhang A."/>
            <person name="Moore M.J."/>
            <person name="Landis J.B."/>
            <person name="Lin N."/>
            <person name="Zhang H."/>
            <person name="Zhang X."/>
            <person name="Huang J."/>
            <person name="Zhang X."/>
            <person name="Sun H."/>
            <person name="Wang H."/>
        </authorList>
    </citation>
    <scope>NUCLEOTIDE SEQUENCE [LARGE SCALE GENOMIC DNA]</scope>
    <source>
        <strain evidence="14">TB1705</strain>
        <tissue evidence="14">Leaf</tissue>
    </source>
</reference>
<evidence type="ECO:0000256" key="7">
    <source>
        <dbReference type="ARBA" id="ARBA00023288"/>
    </source>
</evidence>
<gene>
    <name evidence="14" type="ORF">GIB67_009903</name>
</gene>
<feature type="signal peptide" evidence="12">
    <location>
        <begin position="1"/>
        <end position="32"/>
    </location>
</feature>
<dbReference type="PROSITE" id="PS51485">
    <property type="entry name" value="PHYTOCYANIN"/>
    <property type="match status" value="1"/>
</dbReference>
<feature type="domain" description="Phytocyanin" evidence="13">
    <location>
        <begin position="33"/>
        <end position="137"/>
    </location>
</feature>
<comment type="subcellular location">
    <subcellularLocation>
        <location evidence="9">Endomembrane system</location>
        <topology evidence="9">Lipid-anchor</topology>
    </subcellularLocation>
    <subcellularLocation>
        <location evidence="1">Membrane</location>
        <topology evidence="1">Lipid-anchor</topology>
        <topology evidence="1">GPI-anchor</topology>
    </subcellularLocation>
</comment>